<dbReference type="PANTHER" id="PTHR35093">
    <property type="entry name" value="OUTER MEMBRANE PROTEIN NMB0088-RELATED"/>
    <property type="match status" value="1"/>
</dbReference>
<dbReference type="Gene3D" id="2.40.160.60">
    <property type="entry name" value="Outer membrane protein transport protein (OMPP1/FadL/TodX)"/>
    <property type="match status" value="1"/>
</dbReference>
<evidence type="ECO:0000256" key="7">
    <source>
        <dbReference type="ARBA" id="ARBA00023237"/>
    </source>
</evidence>
<dbReference type="Proteomes" id="UP000636888">
    <property type="component" value="Unassembled WGS sequence"/>
</dbReference>
<keyword evidence="3" id="KW-1134">Transmembrane beta strand</keyword>
<dbReference type="SUPFAM" id="SSF56935">
    <property type="entry name" value="Porins"/>
    <property type="match status" value="1"/>
</dbReference>
<keyword evidence="4" id="KW-0812">Transmembrane</keyword>
<dbReference type="InterPro" id="IPR005017">
    <property type="entry name" value="OMPP1/FadL/TodX"/>
</dbReference>
<dbReference type="AlphaFoldDB" id="A0A8J7IVU9"/>
<comment type="subcellular location">
    <subcellularLocation>
        <location evidence="1">Cell outer membrane</location>
        <topology evidence="1">Multi-pass membrane protein</topology>
    </subcellularLocation>
</comment>
<evidence type="ECO:0000313" key="9">
    <source>
        <dbReference type="Proteomes" id="UP000636888"/>
    </source>
</evidence>
<comment type="caution">
    <text evidence="8">The sequence shown here is derived from an EMBL/GenBank/DDBJ whole genome shotgun (WGS) entry which is preliminary data.</text>
</comment>
<dbReference type="GO" id="GO:0009279">
    <property type="term" value="C:cell outer membrane"/>
    <property type="evidence" value="ECO:0007669"/>
    <property type="project" value="UniProtKB-SubCell"/>
</dbReference>
<dbReference type="Pfam" id="PF03349">
    <property type="entry name" value="Toluene_X"/>
    <property type="match status" value="1"/>
</dbReference>
<keyword evidence="7" id="KW-0998">Cell outer membrane</keyword>
<evidence type="ECO:0000313" key="8">
    <source>
        <dbReference type="EMBL" id="MBJ6723392.1"/>
    </source>
</evidence>
<name>A0A8J7IVU9_9BACT</name>
<dbReference type="EMBL" id="JAEMHM010000001">
    <property type="protein sequence ID" value="MBJ6723392.1"/>
    <property type="molecule type" value="Genomic_DNA"/>
</dbReference>
<protein>
    <submittedName>
        <fullName evidence="8">Outer membrane protein transport protein</fullName>
    </submittedName>
</protein>
<dbReference type="GO" id="GO:0015483">
    <property type="term" value="F:long-chain fatty acid transporting porin activity"/>
    <property type="evidence" value="ECO:0007669"/>
    <property type="project" value="TreeGrafter"/>
</dbReference>
<evidence type="ECO:0000256" key="1">
    <source>
        <dbReference type="ARBA" id="ARBA00004571"/>
    </source>
</evidence>
<accession>A0A8J7IVU9</accession>
<dbReference type="RefSeq" id="WP_199382221.1">
    <property type="nucleotide sequence ID" value="NZ_JAEMHM010000001.1"/>
</dbReference>
<evidence type="ECO:0000256" key="6">
    <source>
        <dbReference type="ARBA" id="ARBA00023136"/>
    </source>
</evidence>
<evidence type="ECO:0000256" key="4">
    <source>
        <dbReference type="ARBA" id="ARBA00022692"/>
    </source>
</evidence>
<sequence>MVGLLLRHLFAAAILLIGSRSYGSGFGIFTQGGAALGEADAVVAHGARPSAIFFNPALIAGLPGTQAELGTTFIVPNRSFIGDDGSRAATRDPLFTPSTVYLTRALGGGFTLGLGAFNPFGLGTDWGGTWSGRYLVSAATLNSYAVNPVLAFRPLPAVAVAAGIDVVVADATLEGRIPAGAPGGSDLVKRFSGSGTGVGYNVGILLELGKAVTLGASYRAEVPVTLEGELVIGGRTIGEGKSSITLPRQLFAGIAWQPTECLVLESGLRYEGWSSLSAIRIELSGAPSVGPETGGTEDPRQWHGSWAANLGGRYQLNQWFSLAAGYLYGTNPVPDRTFEPAVPDADTHLFCLGAGVRRQRLQLDLGYGYQLQKSRVKNTNQYGAQANGRYEADLHLVGVSVGYRF</sequence>
<keyword evidence="6" id="KW-0472">Membrane</keyword>
<dbReference type="PANTHER" id="PTHR35093:SF8">
    <property type="entry name" value="OUTER MEMBRANE PROTEIN NMB0088-RELATED"/>
    <property type="match status" value="1"/>
</dbReference>
<reference evidence="8" key="1">
    <citation type="submission" date="2020-12" db="EMBL/GenBank/DDBJ databases">
        <title>Geomonas sp. Red875, isolated from river sediment.</title>
        <authorList>
            <person name="Xu Z."/>
            <person name="Zhang Z."/>
            <person name="Masuda Y."/>
            <person name="Itoh H."/>
            <person name="Senoo K."/>
        </authorList>
    </citation>
    <scope>NUCLEOTIDE SEQUENCE</scope>
    <source>
        <strain evidence="8">Red875</strain>
    </source>
</reference>
<evidence type="ECO:0000256" key="2">
    <source>
        <dbReference type="ARBA" id="ARBA00008163"/>
    </source>
</evidence>
<keyword evidence="9" id="KW-1185">Reference proteome</keyword>
<gene>
    <name evidence="8" type="ORF">JFN93_01610</name>
</gene>
<evidence type="ECO:0000256" key="3">
    <source>
        <dbReference type="ARBA" id="ARBA00022452"/>
    </source>
</evidence>
<organism evidence="8 9">
    <name type="scientific">Geomesophilobacter sediminis</name>
    <dbReference type="NCBI Taxonomy" id="2798584"/>
    <lineage>
        <taxon>Bacteria</taxon>
        <taxon>Pseudomonadati</taxon>
        <taxon>Thermodesulfobacteriota</taxon>
        <taxon>Desulfuromonadia</taxon>
        <taxon>Geobacterales</taxon>
        <taxon>Geobacteraceae</taxon>
        <taxon>Geomesophilobacter</taxon>
    </lineage>
</organism>
<evidence type="ECO:0000256" key="5">
    <source>
        <dbReference type="ARBA" id="ARBA00022729"/>
    </source>
</evidence>
<keyword evidence="5" id="KW-0732">Signal</keyword>
<comment type="similarity">
    <text evidence="2">Belongs to the OmpP1/FadL family.</text>
</comment>
<proteinExistence type="inferred from homology"/>